<protein>
    <submittedName>
        <fullName evidence="1">Uncharacterized protein</fullName>
    </submittedName>
</protein>
<sequence>MIAVHVVEVRKGWHSHAGPGSGASHIFCGDDERLPLESAEHLGQVRQNQQQRRGEKNEPCLTNFRLFEHGLTAFIVIS</sequence>
<reference evidence="1 2" key="1">
    <citation type="submission" date="2022-07" db="EMBL/GenBank/DDBJ databases">
        <authorList>
            <person name="Abrouk D."/>
            <person name="Moenne-Loccoz Y."/>
            <person name="Todorovic I."/>
            <person name="Raicevic V."/>
            <person name="Jovicic-Petrovic J."/>
        </authorList>
    </citation>
    <scope>NUCLEOTIDE SEQUENCE [LARGE SCALE GENOMIC DNA]</scope>
    <source>
        <strain evidence="2">IT-P374</strain>
    </source>
</reference>
<evidence type="ECO:0000313" key="2">
    <source>
        <dbReference type="Proteomes" id="UP001222282"/>
    </source>
</evidence>
<gene>
    <name evidence="1" type="ORF">NN484_10470</name>
</gene>
<proteinExistence type="predicted"/>
<dbReference type="Proteomes" id="UP001222282">
    <property type="component" value="Chromosome"/>
</dbReference>
<accession>A0ABY7ZI64</accession>
<name>A0ABY7ZI64_9PSED</name>
<dbReference type="EMBL" id="CP101655">
    <property type="protein sequence ID" value="WDR38915.1"/>
    <property type="molecule type" value="Genomic_DNA"/>
</dbReference>
<dbReference type="RefSeq" id="WP_164747897.1">
    <property type="nucleotide sequence ID" value="NZ_CATKPR010000014.1"/>
</dbReference>
<keyword evidence="2" id="KW-1185">Reference proteome</keyword>
<organism evidence="1 2">
    <name type="scientific">Pseudomonas serboccidentalis</name>
    <dbReference type="NCBI Taxonomy" id="2964670"/>
    <lineage>
        <taxon>Bacteria</taxon>
        <taxon>Pseudomonadati</taxon>
        <taxon>Pseudomonadota</taxon>
        <taxon>Gammaproteobacteria</taxon>
        <taxon>Pseudomonadales</taxon>
        <taxon>Pseudomonadaceae</taxon>
        <taxon>Pseudomonas</taxon>
    </lineage>
</organism>
<evidence type="ECO:0000313" key="1">
    <source>
        <dbReference type="EMBL" id="WDR38915.1"/>
    </source>
</evidence>